<dbReference type="InterPro" id="IPR016167">
    <property type="entry name" value="FAD-bd_PCMH_sub1"/>
</dbReference>
<dbReference type="InterPro" id="IPR011601">
    <property type="entry name" value="MurB_C"/>
</dbReference>
<keyword evidence="8 16" id="KW-0274">FAD</keyword>
<dbReference type="InterPro" id="IPR036635">
    <property type="entry name" value="MurB_C_sf"/>
</dbReference>
<dbReference type="GO" id="GO:0009252">
    <property type="term" value="P:peptidoglycan biosynthetic process"/>
    <property type="evidence" value="ECO:0007669"/>
    <property type="project" value="UniProtKB-UniRule"/>
</dbReference>
<evidence type="ECO:0000256" key="16">
    <source>
        <dbReference type="HAMAP-Rule" id="MF_00037"/>
    </source>
</evidence>
<feature type="active site" evidence="16">
    <location>
        <position position="301"/>
    </location>
</feature>
<evidence type="ECO:0000256" key="2">
    <source>
        <dbReference type="ARBA" id="ARBA00003921"/>
    </source>
</evidence>
<evidence type="ECO:0000256" key="11">
    <source>
        <dbReference type="ARBA" id="ARBA00022984"/>
    </source>
</evidence>
<dbReference type="EMBL" id="MNZM01000006">
    <property type="protein sequence ID" value="OIP86633.1"/>
    <property type="molecule type" value="Genomic_DNA"/>
</dbReference>
<dbReference type="Gene3D" id="3.90.78.10">
    <property type="entry name" value="UDP-N-acetylenolpyruvoylglucosamine reductase, C-terminal domain"/>
    <property type="match status" value="1"/>
</dbReference>
<evidence type="ECO:0000256" key="14">
    <source>
        <dbReference type="ARBA" id="ARBA00023316"/>
    </source>
</evidence>
<dbReference type="EC" id="1.3.1.98" evidence="16"/>
<keyword evidence="13 16" id="KW-0131">Cell cycle</keyword>
<dbReference type="InterPro" id="IPR003170">
    <property type="entry name" value="MurB"/>
</dbReference>
<comment type="pathway">
    <text evidence="4 16">Cell wall biogenesis; peptidoglycan biosynthesis.</text>
</comment>
<name>A0A1J5HNF1_9BACT</name>
<evidence type="ECO:0000256" key="8">
    <source>
        <dbReference type="ARBA" id="ARBA00022827"/>
    </source>
</evidence>
<dbReference type="PANTHER" id="PTHR21071:SF4">
    <property type="entry name" value="UDP-N-ACETYLENOLPYRUVOYLGLUCOSAMINE REDUCTASE"/>
    <property type="match status" value="1"/>
</dbReference>
<proteinExistence type="inferred from homology"/>
<keyword evidence="10 16" id="KW-0133">Cell shape</keyword>
<evidence type="ECO:0000313" key="18">
    <source>
        <dbReference type="EMBL" id="OIP86633.1"/>
    </source>
</evidence>
<keyword evidence="14 16" id="KW-0961">Cell wall biogenesis/degradation</keyword>
<feature type="domain" description="FAD-binding PCMH-type" evidence="17">
    <location>
        <begin position="20"/>
        <end position="190"/>
    </location>
</feature>
<evidence type="ECO:0000256" key="3">
    <source>
        <dbReference type="ARBA" id="ARBA00004496"/>
    </source>
</evidence>
<dbReference type="PROSITE" id="PS51387">
    <property type="entry name" value="FAD_PCMH"/>
    <property type="match status" value="1"/>
</dbReference>
<evidence type="ECO:0000256" key="12">
    <source>
        <dbReference type="ARBA" id="ARBA00023002"/>
    </source>
</evidence>
<comment type="cofactor">
    <cofactor evidence="1 16">
        <name>FAD</name>
        <dbReference type="ChEBI" id="CHEBI:57692"/>
    </cofactor>
</comment>
<protein>
    <recommendedName>
        <fullName evidence="16">UDP-N-acetylenolpyruvoylglucosamine reductase</fullName>
        <ecNumber evidence="16">1.3.1.98</ecNumber>
    </recommendedName>
    <alternativeName>
        <fullName evidence="16">UDP-N-acetylmuramate dehydrogenase</fullName>
    </alternativeName>
</protein>
<keyword evidence="7 16" id="KW-0285">Flavoprotein</keyword>
<keyword evidence="6 16" id="KW-0132">Cell division</keyword>
<dbReference type="InterPro" id="IPR016169">
    <property type="entry name" value="FAD-bd_PCMH_sub2"/>
</dbReference>
<keyword evidence="9 16" id="KW-0521">NADP</keyword>
<dbReference type="Gene3D" id="3.30.465.10">
    <property type="match status" value="1"/>
</dbReference>
<dbReference type="NCBIfam" id="TIGR00179">
    <property type="entry name" value="murB"/>
    <property type="match status" value="1"/>
</dbReference>
<comment type="similarity">
    <text evidence="16">Belongs to the MurB family.</text>
</comment>
<keyword evidence="12 16" id="KW-0560">Oxidoreductase</keyword>
<comment type="catalytic activity">
    <reaction evidence="15 16">
        <text>UDP-N-acetyl-alpha-D-muramate + NADP(+) = UDP-N-acetyl-3-O-(1-carboxyvinyl)-alpha-D-glucosamine + NADPH + H(+)</text>
        <dbReference type="Rhea" id="RHEA:12248"/>
        <dbReference type="ChEBI" id="CHEBI:15378"/>
        <dbReference type="ChEBI" id="CHEBI:57783"/>
        <dbReference type="ChEBI" id="CHEBI:58349"/>
        <dbReference type="ChEBI" id="CHEBI:68483"/>
        <dbReference type="ChEBI" id="CHEBI:70757"/>
        <dbReference type="EC" id="1.3.1.98"/>
    </reaction>
</comment>
<dbReference type="Pfam" id="PF02873">
    <property type="entry name" value="MurB_C"/>
    <property type="match status" value="1"/>
</dbReference>
<comment type="caution">
    <text evidence="18">The sequence shown here is derived from an EMBL/GenBank/DDBJ whole genome shotgun (WGS) entry which is preliminary data.</text>
</comment>
<evidence type="ECO:0000256" key="15">
    <source>
        <dbReference type="ARBA" id="ARBA00048914"/>
    </source>
</evidence>
<evidence type="ECO:0000256" key="10">
    <source>
        <dbReference type="ARBA" id="ARBA00022960"/>
    </source>
</evidence>
<dbReference type="InterPro" id="IPR036318">
    <property type="entry name" value="FAD-bd_PCMH-like_sf"/>
</dbReference>
<gene>
    <name evidence="16" type="primary">murB</name>
    <name evidence="18" type="ORF">AUK04_00290</name>
</gene>
<accession>A0A1J5HNF1</accession>
<dbReference type="GO" id="GO:0071949">
    <property type="term" value="F:FAD binding"/>
    <property type="evidence" value="ECO:0007669"/>
    <property type="project" value="InterPro"/>
</dbReference>
<evidence type="ECO:0000256" key="4">
    <source>
        <dbReference type="ARBA" id="ARBA00004752"/>
    </source>
</evidence>
<dbReference type="PANTHER" id="PTHR21071">
    <property type="entry name" value="UDP-N-ACETYLENOLPYRUVOYLGLUCOSAMINE REDUCTASE"/>
    <property type="match status" value="1"/>
</dbReference>
<dbReference type="GO" id="GO:0051301">
    <property type="term" value="P:cell division"/>
    <property type="evidence" value="ECO:0007669"/>
    <property type="project" value="UniProtKB-KW"/>
</dbReference>
<dbReference type="InterPro" id="IPR006094">
    <property type="entry name" value="Oxid_FAD_bind_N"/>
</dbReference>
<comment type="subcellular location">
    <subcellularLocation>
        <location evidence="3 16">Cytoplasm</location>
    </subcellularLocation>
</comment>
<comment type="function">
    <text evidence="2 16">Cell wall formation.</text>
</comment>
<reference evidence="18 19" key="1">
    <citation type="journal article" date="2016" name="Environ. Microbiol.">
        <title>Genomic resolution of a cold subsurface aquifer community provides metabolic insights for novel microbes adapted to high CO concentrations.</title>
        <authorList>
            <person name="Probst A.J."/>
            <person name="Castelle C.J."/>
            <person name="Singh A."/>
            <person name="Brown C.T."/>
            <person name="Anantharaman K."/>
            <person name="Sharon I."/>
            <person name="Hug L.A."/>
            <person name="Burstein D."/>
            <person name="Emerson J.B."/>
            <person name="Thomas B.C."/>
            <person name="Banfield J.F."/>
        </authorList>
    </citation>
    <scope>NUCLEOTIDE SEQUENCE [LARGE SCALE GENOMIC DNA]</scope>
    <source>
        <strain evidence="18">CG2_30_33_16</strain>
    </source>
</reference>
<dbReference type="HAMAP" id="MF_00037">
    <property type="entry name" value="MurB"/>
    <property type="match status" value="1"/>
</dbReference>
<feature type="active site" description="Proton donor" evidence="16">
    <location>
        <position position="219"/>
    </location>
</feature>
<evidence type="ECO:0000256" key="13">
    <source>
        <dbReference type="ARBA" id="ARBA00023306"/>
    </source>
</evidence>
<organism evidence="18 19">
    <name type="scientific">Candidatus Roizmanbacteria bacterium CG2_30_33_16</name>
    <dbReference type="NCBI Taxonomy" id="1805340"/>
    <lineage>
        <taxon>Bacteria</taxon>
        <taxon>Candidatus Roizmaniibacteriota</taxon>
    </lineage>
</organism>
<evidence type="ECO:0000256" key="6">
    <source>
        <dbReference type="ARBA" id="ARBA00022618"/>
    </source>
</evidence>
<dbReference type="UniPathway" id="UPA00219"/>
<dbReference type="SUPFAM" id="SSF56176">
    <property type="entry name" value="FAD-binding/transporter-associated domain-like"/>
    <property type="match status" value="1"/>
</dbReference>
<evidence type="ECO:0000256" key="7">
    <source>
        <dbReference type="ARBA" id="ARBA00022630"/>
    </source>
</evidence>
<dbReference type="AlphaFoldDB" id="A0A1J5HNF1"/>
<dbReference type="Gene3D" id="3.30.43.10">
    <property type="entry name" value="Uridine Diphospho-n-acetylenolpyruvylglucosamine Reductase, domain 2"/>
    <property type="match status" value="1"/>
</dbReference>
<evidence type="ECO:0000256" key="5">
    <source>
        <dbReference type="ARBA" id="ARBA00022490"/>
    </source>
</evidence>
<keyword evidence="5 16" id="KW-0963">Cytoplasm</keyword>
<evidence type="ECO:0000256" key="9">
    <source>
        <dbReference type="ARBA" id="ARBA00022857"/>
    </source>
</evidence>
<sequence length="305" mass="34377">MYKTIKVVINEPLAKHLTMRVNQIANLFIEVKSIDELVDSVIWAKKKKLPFFIFGGGSNIVFIHDYPGLVIKNSTNEIKVLKLTDKEVDIRVSSGVPVSVLIAKTIEMGLSGFEYHQGLPGTVGGAIYMNSKWTKPMTYFSDRLVGAVLLTTEGKLKKVNKDYFKFTYGYSILQKTKEILISAVFRLPKVKTNLLNKITLDSLTYRKKTQPFGVATSGCFFKNISKEDQAKLKLPTNSVGYLIDQCGLKNYKIGSFMVSSIHANFIVNIGKQNSESKDLVKLIKYIKDKVRQKFDVNLVEEVEIV</sequence>
<comment type="caution">
    <text evidence="16">Lacks conserved residue(s) required for the propagation of feature annotation.</text>
</comment>
<dbReference type="GO" id="GO:0008360">
    <property type="term" value="P:regulation of cell shape"/>
    <property type="evidence" value="ECO:0007669"/>
    <property type="project" value="UniProtKB-KW"/>
</dbReference>
<dbReference type="SUPFAM" id="SSF56194">
    <property type="entry name" value="Uridine diphospho-N-Acetylenolpyruvylglucosamine reductase, MurB, C-terminal domain"/>
    <property type="match status" value="1"/>
</dbReference>
<keyword evidence="11 16" id="KW-0573">Peptidoglycan synthesis</keyword>
<dbReference type="GO" id="GO:0008762">
    <property type="term" value="F:UDP-N-acetylmuramate dehydrogenase activity"/>
    <property type="evidence" value="ECO:0007669"/>
    <property type="project" value="UniProtKB-UniRule"/>
</dbReference>
<dbReference type="InterPro" id="IPR016166">
    <property type="entry name" value="FAD-bd_PCMH"/>
</dbReference>
<evidence type="ECO:0000256" key="1">
    <source>
        <dbReference type="ARBA" id="ARBA00001974"/>
    </source>
</evidence>
<dbReference type="Proteomes" id="UP000183758">
    <property type="component" value="Unassembled WGS sequence"/>
</dbReference>
<evidence type="ECO:0000259" key="17">
    <source>
        <dbReference type="PROSITE" id="PS51387"/>
    </source>
</evidence>
<dbReference type="GO" id="GO:0005829">
    <property type="term" value="C:cytosol"/>
    <property type="evidence" value="ECO:0007669"/>
    <property type="project" value="TreeGrafter"/>
</dbReference>
<dbReference type="Pfam" id="PF01565">
    <property type="entry name" value="FAD_binding_4"/>
    <property type="match status" value="1"/>
</dbReference>
<evidence type="ECO:0000313" key="19">
    <source>
        <dbReference type="Proteomes" id="UP000183758"/>
    </source>
</evidence>
<dbReference type="GO" id="GO:0071555">
    <property type="term" value="P:cell wall organization"/>
    <property type="evidence" value="ECO:0007669"/>
    <property type="project" value="UniProtKB-KW"/>
</dbReference>